<feature type="region of interest" description="Disordered" evidence="8">
    <location>
        <begin position="864"/>
        <end position="895"/>
    </location>
</feature>
<dbReference type="PROSITE" id="PS00463">
    <property type="entry name" value="ZN2_CY6_FUNGAL_1"/>
    <property type="match status" value="1"/>
</dbReference>
<evidence type="ECO:0000256" key="1">
    <source>
        <dbReference type="ARBA" id="ARBA00004123"/>
    </source>
</evidence>
<organism evidence="10 11">
    <name type="scientific">Podospora aff. communis PSN243</name>
    <dbReference type="NCBI Taxonomy" id="3040156"/>
    <lineage>
        <taxon>Eukaryota</taxon>
        <taxon>Fungi</taxon>
        <taxon>Dikarya</taxon>
        <taxon>Ascomycota</taxon>
        <taxon>Pezizomycotina</taxon>
        <taxon>Sordariomycetes</taxon>
        <taxon>Sordariomycetidae</taxon>
        <taxon>Sordariales</taxon>
        <taxon>Podosporaceae</taxon>
        <taxon>Podospora</taxon>
    </lineage>
</organism>
<comment type="caution">
    <text evidence="10">The sequence shown here is derived from an EMBL/GenBank/DDBJ whole genome shotgun (WGS) entry which is preliminary data.</text>
</comment>
<dbReference type="GO" id="GO:0008270">
    <property type="term" value="F:zinc ion binding"/>
    <property type="evidence" value="ECO:0007669"/>
    <property type="project" value="InterPro"/>
</dbReference>
<evidence type="ECO:0000256" key="2">
    <source>
        <dbReference type="ARBA" id="ARBA00022723"/>
    </source>
</evidence>
<reference evidence="10" key="1">
    <citation type="journal article" date="2023" name="Mol. Phylogenet. Evol.">
        <title>Genome-scale phylogeny and comparative genomics of the fungal order Sordariales.</title>
        <authorList>
            <person name="Hensen N."/>
            <person name="Bonometti L."/>
            <person name="Westerberg I."/>
            <person name="Brannstrom I.O."/>
            <person name="Guillou S."/>
            <person name="Cros-Aarteil S."/>
            <person name="Calhoun S."/>
            <person name="Haridas S."/>
            <person name="Kuo A."/>
            <person name="Mondo S."/>
            <person name="Pangilinan J."/>
            <person name="Riley R."/>
            <person name="LaButti K."/>
            <person name="Andreopoulos B."/>
            <person name="Lipzen A."/>
            <person name="Chen C."/>
            <person name="Yan M."/>
            <person name="Daum C."/>
            <person name="Ng V."/>
            <person name="Clum A."/>
            <person name="Steindorff A."/>
            <person name="Ohm R.A."/>
            <person name="Martin F."/>
            <person name="Silar P."/>
            <person name="Natvig D.O."/>
            <person name="Lalanne C."/>
            <person name="Gautier V."/>
            <person name="Ament-Velasquez S.L."/>
            <person name="Kruys A."/>
            <person name="Hutchinson M.I."/>
            <person name="Powell A.J."/>
            <person name="Barry K."/>
            <person name="Miller A.N."/>
            <person name="Grigoriev I.V."/>
            <person name="Debuchy R."/>
            <person name="Gladieux P."/>
            <person name="Hiltunen Thoren M."/>
            <person name="Johannesson H."/>
        </authorList>
    </citation>
    <scope>NUCLEOTIDE SEQUENCE</scope>
    <source>
        <strain evidence="10">PSN243</strain>
    </source>
</reference>
<dbReference type="PROSITE" id="PS50048">
    <property type="entry name" value="ZN2_CY6_FUNGAL_2"/>
    <property type="match status" value="1"/>
</dbReference>
<dbReference type="SMART" id="SM00066">
    <property type="entry name" value="GAL4"/>
    <property type="match status" value="1"/>
</dbReference>
<keyword evidence="4" id="KW-0805">Transcription regulation</keyword>
<evidence type="ECO:0000256" key="5">
    <source>
        <dbReference type="ARBA" id="ARBA00023125"/>
    </source>
</evidence>
<gene>
    <name evidence="10" type="ORF">QBC34DRAFT_162746</name>
</gene>
<dbReference type="Pfam" id="PF04082">
    <property type="entry name" value="Fungal_trans"/>
    <property type="match status" value="1"/>
</dbReference>
<keyword evidence="3" id="KW-0862">Zinc</keyword>
<feature type="region of interest" description="Disordered" evidence="8">
    <location>
        <begin position="1"/>
        <end position="42"/>
    </location>
</feature>
<evidence type="ECO:0000313" key="10">
    <source>
        <dbReference type="EMBL" id="KAK4445522.1"/>
    </source>
</evidence>
<dbReference type="AlphaFoldDB" id="A0AAV9GEA2"/>
<keyword evidence="7" id="KW-0539">Nucleus</keyword>
<dbReference type="EMBL" id="MU865964">
    <property type="protein sequence ID" value="KAK4445522.1"/>
    <property type="molecule type" value="Genomic_DNA"/>
</dbReference>
<feature type="region of interest" description="Disordered" evidence="8">
    <location>
        <begin position="787"/>
        <end position="826"/>
    </location>
</feature>
<feature type="compositionally biased region" description="Basic and acidic residues" evidence="8">
    <location>
        <begin position="124"/>
        <end position="139"/>
    </location>
</feature>
<name>A0AAV9GEA2_9PEZI</name>
<reference evidence="10" key="2">
    <citation type="submission" date="2023-05" db="EMBL/GenBank/DDBJ databases">
        <authorList>
            <consortium name="Lawrence Berkeley National Laboratory"/>
            <person name="Steindorff A."/>
            <person name="Hensen N."/>
            <person name="Bonometti L."/>
            <person name="Westerberg I."/>
            <person name="Brannstrom I.O."/>
            <person name="Guillou S."/>
            <person name="Cros-Aarteil S."/>
            <person name="Calhoun S."/>
            <person name="Haridas S."/>
            <person name="Kuo A."/>
            <person name="Mondo S."/>
            <person name="Pangilinan J."/>
            <person name="Riley R."/>
            <person name="Labutti K."/>
            <person name="Andreopoulos B."/>
            <person name="Lipzen A."/>
            <person name="Chen C."/>
            <person name="Yanf M."/>
            <person name="Daum C."/>
            <person name="Ng V."/>
            <person name="Clum A."/>
            <person name="Ohm R."/>
            <person name="Martin F."/>
            <person name="Silar P."/>
            <person name="Natvig D."/>
            <person name="Lalanne C."/>
            <person name="Gautier V."/>
            <person name="Ament-Velasquez S.L."/>
            <person name="Kruys A."/>
            <person name="Hutchinson M.I."/>
            <person name="Powell A.J."/>
            <person name="Barry K."/>
            <person name="Miller A.N."/>
            <person name="Grigoriev I.V."/>
            <person name="Debuchy R."/>
            <person name="Gladieux P."/>
            <person name="Thoren M.H."/>
            <person name="Johannesson H."/>
        </authorList>
    </citation>
    <scope>NUCLEOTIDE SEQUENCE</scope>
    <source>
        <strain evidence="10">PSN243</strain>
    </source>
</reference>
<feature type="region of interest" description="Disordered" evidence="8">
    <location>
        <begin position="112"/>
        <end position="183"/>
    </location>
</feature>
<proteinExistence type="predicted"/>
<dbReference type="GO" id="GO:0005634">
    <property type="term" value="C:nucleus"/>
    <property type="evidence" value="ECO:0007669"/>
    <property type="project" value="UniProtKB-SubCell"/>
</dbReference>
<feature type="domain" description="Zn(2)-C6 fungal-type" evidence="9">
    <location>
        <begin position="47"/>
        <end position="79"/>
    </location>
</feature>
<dbReference type="SMART" id="SM00906">
    <property type="entry name" value="Fungal_trans"/>
    <property type="match status" value="1"/>
</dbReference>
<keyword evidence="5" id="KW-0238">DNA-binding</keyword>
<keyword evidence="6" id="KW-0804">Transcription</keyword>
<comment type="subcellular location">
    <subcellularLocation>
        <location evidence="1">Nucleus</location>
    </subcellularLocation>
</comment>
<dbReference type="Gene3D" id="4.10.240.10">
    <property type="entry name" value="Zn(2)-C6 fungal-type DNA-binding domain"/>
    <property type="match status" value="1"/>
</dbReference>
<dbReference type="GO" id="GO:0000981">
    <property type="term" value="F:DNA-binding transcription factor activity, RNA polymerase II-specific"/>
    <property type="evidence" value="ECO:0007669"/>
    <property type="project" value="InterPro"/>
</dbReference>
<dbReference type="Proteomes" id="UP001321760">
    <property type="component" value="Unassembled WGS sequence"/>
</dbReference>
<evidence type="ECO:0000259" key="9">
    <source>
        <dbReference type="PROSITE" id="PS50048"/>
    </source>
</evidence>
<accession>A0AAV9GEA2</accession>
<dbReference type="GO" id="GO:0006351">
    <property type="term" value="P:DNA-templated transcription"/>
    <property type="evidence" value="ECO:0007669"/>
    <property type="project" value="InterPro"/>
</dbReference>
<dbReference type="InterPro" id="IPR051615">
    <property type="entry name" value="Transcr_Regulatory_Elem"/>
</dbReference>
<feature type="compositionally biased region" description="Polar residues" evidence="8">
    <location>
        <begin position="28"/>
        <end position="38"/>
    </location>
</feature>
<dbReference type="PANTHER" id="PTHR31313">
    <property type="entry name" value="TY1 ENHANCER ACTIVATOR"/>
    <property type="match status" value="1"/>
</dbReference>
<dbReference type="SUPFAM" id="SSF57701">
    <property type="entry name" value="Zn2/Cys6 DNA-binding domain"/>
    <property type="match status" value="1"/>
</dbReference>
<evidence type="ECO:0000256" key="7">
    <source>
        <dbReference type="ARBA" id="ARBA00023242"/>
    </source>
</evidence>
<evidence type="ECO:0000256" key="3">
    <source>
        <dbReference type="ARBA" id="ARBA00022833"/>
    </source>
</evidence>
<dbReference type="InterPro" id="IPR001138">
    <property type="entry name" value="Zn2Cys6_DnaBD"/>
</dbReference>
<sequence length="1003" mass="111444">MVGTPISRRKRRASSSEETARDYASPSPDAQSRPSNKQQIRHRASVACASCRERRIRCVVPEGQTECTQCSRTGITCIIKNDDERRRPISKAYMSSLSNRIALLEGMLMEQGVEPPPAVHPPKTRQEAQEAQERQEREQSASVRAPGRSPEASQPGSGERRALTPPSSDEDGEMRKLKQEESAVSIGDNAQLCLIEPTLLQDFEPKQDPNVRHLLATRGRLSCDHSAARVRFFGPTANIHVYAESSCPFNPREPPQQARRIEQAIRALNSSTHDHLMRCFWDHFNASHQVVDQATFEADRVSQEPKFYSPFLHITMLAAGYRFADRSRDDVRRLALGSWESTLHKEAKSVLDMELERLGEVPSVQALIILADLECGVGRDTQGWMISGMASRLAFDIGLHVNLNDTSETERRVRRQVMAACFMLDRQLAAFLGRPTSIKSQDVGVNLAPKDLSILSMESAMFGIPEFDRKPNLLTDAAIYPHMMELVDLATSIMDSQNMCQNPIDGPVGGEQSRYMQTVAMDRQLQNWYRRLPGFLAWSPLNAKAAPLSFFLLHQSFHVYMILLHRPWARYGPAMEDGFHPAGAFAASVAAFSQHFGSSQPGVDDSRVTMARNMCTQHAIRVARIFWQHRQRFDGKKIGLVAAHHAGTAALALMGALAHQNKELDQQSNLRYLQVLSSAIYDMSQTYHPAARMYHLLKSMLVDIRKEMVSSRNTESDAMFQFQQGVSGMAFQPSYAWANNAPSMYPVVPMAHESSETMAAQPAKKRRLSERRPSEIGAQVPLLFPMGNGFDYPSPPTSSKSIGDSGVDKPEATSPGVSAPEDHTSEFDFDFLNGSVVDLHETQGDTIEVAVVVSDIDGAASVSQGTQRAAEVQSGEVLPQKQTEEVPKPRHQEDENAAEMTIEEWLSEPRVVTPAPQAEREPEKNDMTMEDLFGDKPTTTSVTAPAAMGSGISGDCDMQWLVDMDAPADGDQAEMSLSDLVESVVQKTEKRPVRNLDLDFLRL</sequence>
<evidence type="ECO:0000256" key="6">
    <source>
        <dbReference type="ARBA" id="ARBA00023163"/>
    </source>
</evidence>
<dbReference type="CDD" id="cd00067">
    <property type="entry name" value="GAL4"/>
    <property type="match status" value="1"/>
</dbReference>
<evidence type="ECO:0000256" key="4">
    <source>
        <dbReference type="ARBA" id="ARBA00023015"/>
    </source>
</evidence>
<protein>
    <submittedName>
        <fullName evidence="10">Fungal-specific transcription factor domain-containing protein</fullName>
    </submittedName>
</protein>
<evidence type="ECO:0000256" key="8">
    <source>
        <dbReference type="SAM" id="MobiDB-lite"/>
    </source>
</evidence>
<evidence type="ECO:0000313" key="11">
    <source>
        <dbReference type="Proteomes" id="UP001321760"/>
    </source>
</evidence>
<dbReference type="PANTHER" id="PTHR31313:SF81">
    <property type="entry name" value="TY1 ENHANCER ACTIVATOR"/>
    <property type="match status" value="1"/>
</dbReference>
<dbReference type="InterPro" id="IPR036864">
    <property type="entry name" value="Zn2-C6_fun-type_DNA-bd_sf"/>
</dbReference>
<keyword evidence="11" id="KW-1185">Reference proteome</keyword>
<dbReference type="GO" id="GO:0003677">
    <property type="term" value="F:DNA binding"/>
    <property type="evidence" value="ECO:0007669"/>
    <property type="project" value="UniProtKB-KW"/>
</dbReference>
<keyword evidence="2" id="KW-0479">Metal-binding</keyword>
<dbReference type="InterPro" id="IPR007219">
    <property type="entry name" value="XnlR_reg_dom"/>
</dbReference>
<dbReference type="CDD" id="cd12148">
    <property type="entry name" value="fungal_TF_MHR"/>
    <property type="match status" value="1"/>
</dbReference>
<feature type="compositionally biased region" description="Basic and acidic residues" evidence="8">
    <location>
        <begin position="882"/>
        <end position="894"/>
    </location>
</feature>